<comment type="caution">
    <text evidence="12">The sequence shown here is derived from an EMBL/GenBank/DDBJ whole genome shotgun (WGS) entry which is preliminary data.</text>
</comment>
<accession>A0A5B0X6D2</accession>
<dbReference type="InterPro" id="IPR001320">
    <property type="entry name" value="Iontro_rcpt_C"/>
</dbReference>
<evidence type="ECO:0000256" key="4">
    <source>
        <dbReference type="ARBA" id="ARBA00022989"/>
    </source>
</evidence>
<keyword evidence="13" id="KW-1185">Reference proteome</keyword>
<dbReference type="SUPFAM" id="SSF53850">
    <property type="entry name" value="Periplasmic binding protein-like II"/>
    <property type="match status" value="1"/>
</dbReference>
<evidence type="ECO:0000256" key="1">
    <source>
        <dbReference type="ARBA" id="ARBA00004141"/>
    </source>
</evidence>
<gene>
    <name evidence="12" type="ORF">F0M18_01125</name>
</gene>
<comment type="subcellular location">
    <subcellularLocation>
        <location evidence="1">Membrane</location>
        <topology evidence="1">Multi-pass membrane protein</topology>
    </subcellularLocation>
</comment>
<feature type="transmembrane region" description="Helical" evidence="10">
    <location>
        <begin position="158"/>
        <end position="180"/>
    </location>
</feature>
<evidence type="ECO:0000256" key="3">
    <source>
        <dbReference type="ARBA" id="ARBA00022692"/>
    </source>
</evidence>
<dbReference type="Gene3D" id="1.10.287.70">
    <property type="match status" value="1"/>
</dbReference>
<keyword evidence="5" id="KW-0406">Ion transport</keyword>
<evidence type="ECO:0000313" key="13">
    <source>
        <dbReference type="Proteomes" id="UP000323708"/>
    </source>
</evidence>
<evidence type="ECO:0000259" key="11">
    <source>
        <dbReference type="SMART" id="SM00062"/>
    </source>
</evidence>
<dbReference type="InterPro" id="IPR001638">
    <property type="entry name" value="Solute-binding_3/MltF_N"/>
</dbReference>
<dbReference type="AlphaFoldDB" id="A0A5B0X6D2"/>
<evidence type="ECO:0000256" key="5">
    <source>
        <dbReference type="ARBA" id="ARBA00023065"/>
    </source>
</evidence>
<sequence length="382" mass="42032">MCQSLIIRRTLIPAAHLLLPLILLLAPLMSAAQTGPAAAEPAKESRIRVAAAPCPPFVISENGELSGLGVFLWQQVAAQIGLQYELYELPLSDMLSAISESRSMSPTRTDVGISCLSITAEREKLIDFSHSFHETYTGIVVREHTFMDMLRGFFGSAAIWRALAIVIGVAALVGGVLYLLERRRTPKLYSSETRPGRLAEAFIVGLMFVTQGPIKFYEFSTMTARVLAAVLALSSTFLIAAITAILASAFTLDAMRSNVTGLQDLNNVRVAALQDSTSSKFLQDNGIPHLRKPDLEEMMRELDAGQLDAVVSDAAFLRYTILEGRKQGIYDRLSVLPYKFDNQNYGFAMQPASELDEAVNQALLVVRRTPAWRNEVKKYLGE</sequence>
<evidence type="ECO:0000256" key="8">
    <source>
        <dbReference type="ARBA" id="ARBA00023180"/>
    </source>
</evidence>
<evidence type="ECO:0000256" key="2">
    <source>
        <dbReference type="ARBA" id="ARBA00022448"/>
    </source>
</evidence>
<dbReference type="GO" id="GO:0016020">
    <property type="term" value="C:membrane"/>
    <property type="evidence" value="ECO:0007669"/>
    <property type="project" value="UniProtKB-SubCell"/>
</dbReference>
<keyword evidence="7" id="KW-0675">Receptor</keyword>
<proteinExistence type="predicted"/>
<evidence type="ECO:0000256" key="10">
    <source>
        <dbReference type="SAM" id="Phobius"/>
    </source>
</evidence>
<keyword evidence="4 10" id="KW-1133">Transmembrane helix</keyword>
<dbReference type="Gene3D" id="3.40.190.10">
    <property type="entry name" value="Periplasmic binding protein-like II"/>
    <property type="match status" value="2"/>
</dbReference>
<dbReference type="Proteomes" id="UP000323708">
    <property type="component" value="Unassembled WGS sequence"/>
</dbReference>
<feature type="domain" description="Solute-binding protein family 3/N-terminal" evidence="11">
    <location>
        <begin position="46"/>
        <end position="382"/>
    </location>
</feature>
<evidence type="ECO:0000256" key="9">
    <source>
        <dbReference type="ARBA" id="ARBA00023303"/>
    </source>
</evidence>
<dbReference type="Pfam" id="PF00497">
    <property type="entry name" value="SBP_bac_3"/>
    <property type="match status" value="1"/>
</dbReference>
<keyword evidence="8" id="KW-0325">Glycoprotein</keyword>
<dbReference type="InterPro" id="IPR015683">
    <property type="entry name" value="Ionotropic_Glu_rcpt"/>
</dbReference>
<keyword evidence="9" id="KW-0407">Ion channel</keyword>
<keyword evidence="2" id="KW-0813">Transport</keyword>
<organism evidence="12 13">
    <name type="scientific">Pseudohalioglobus sediminis</name>
    <dbReference type="NCBI Taxonomy" id="2606449"/>
    <lineage>
        <taxon>Bacteria</taxon>
        <taxon>Pseudomonadati</taxon>
        <taxon>Pseudomonadota</taxon>
        <taxon>Gammaproteobacteria</taxon>
        <taxon>Cellvibrionales</taxon>
        <taxon>Halieaceae</taxon>
        <taxon>Pseudohalioglobus</taxon>
    </lineage>
</organism>
<feature type="transmembrane region" description="Helical" evidence="10">
    <location>
        <begin position="226"/>
        <end position="252"/>
    </location>
</feature>
<keyword evidence="6 10" id="KW-0472">Membrane</keyword>
<keyword evidence="3 10" id="KW-0812">Transmembrane</keyword>
<evidence type="ECO:0000256" key="6">
    <source>
        <dbReference type="ARBA" id="ARBA00023136"/>
    </source>
</evidence>
<name>A0A5B0X6D2_9GAMM</name>
<reference evidence="12 13" key="1">
    <citation type="submission" date="2019-09" db="EMBL/GenBank/DDBJ databases">
        <authorList>
            <person name="Chen X.-Y."/>
        </authorList>
    </citation>
    <scope>NUCLEOTIDE SEQUENCE [LARGE SCALE GENOMIC DNA]</scope>
    <source>
        <strain evidence="12 13">NY5</strain>
    </source>
</reference>
<dbReference type="SMART" id="SM00062">
    <property type="entry name" value="PBPb"/>
    <property type="match status" value="1"/>
</dbReference>
<dbReference type="GO" id="GO:0015276">
    <property type="term" value="F:ligand-gated monoatomic ion channel activity"/>
    <property type="evidence" value="ECO:0007669"/>
    <property type="project" value="InterPro"/>
</dbReference>
<protein>
    <submittedName>
        <fullName evidence="12">Transporter substrate-binding domain-containing protein</fullName>
    </submittedName>
</protein>
<dbReference type="PANTHER" id="PTHR18966">
    <property type="entry name" value="IONOTROPIC GLUTAMATE RECEPTOR"/>
    <property type="match status" value="1"/>
</dbReference>
<evidence type="ECO:0000313" key="12">
    <source>
        <dbReference type="EMBL" id="KAA1194077.1"/>
    </source>
</evidence>
<dbReference type="Pfam" id="PF00060">
    <property type="entry name" value="Lig_chan"/>
    <property type="match status" value="1"/>
</dbReference>
<evidence type="ECO:0000256" key="7">
    <source>
        <dbReference type="ARBA" id="ARBA00023170"/>
    </source>
</evidence>
<dbReference type="EMBL" id="VTUX01000001">
    <property type="protein sequence ID" value="KAA1194077.1"/>
    <property type="molecule type" value="Genomic_DNA"/>
</dbReference>